<dbReference type="InterPro" id="IPR052740">
    <property type="entry name" value="CE4"/>
</dbReference>
<proteinExistence type="predicted"/>
<dbReference type="EMBL" id="BMAW01064715">
    <property type="protein sequence ID" value="GFT46632.1"/>
    <property type="molecule type" value="Genomic_DNA"/>
</dbReference>
<dbReference type="InterPro" id="IPR002509">
    <property type="entry name" value="NODB_dom"/>
</dbReference>
<dbReference type="Proteomes" id="UP000887013">
    <property type="component" value="Unassembled WGS sequence"/>
</dbReference>
<feature type="domain" description="Mos1 transposase HTH" evidence="2">
    <location>
        <begin position="9"/>
        <end position="54"/>
    </location>
</feature>
<keyword evidence="4" id="KW-1185">Reference proteome</keyword>
<accession>A0A8X6P2B4</accession>
<dbReference type="Gene3D" id="3.20.20.370">
    <property type="entry name" value="Glycoside hydrolase/deacetylase"/>
    <property type="match status" value="1"/>
</dbReference>
<sequence>MKVSKDLVRCYLFYEFKVSLSGSVSSHRICQVFGNSVVNECTVRHWFQKFKSEDLSLCDEPHSGRPHDSDDKALHEAIEENNSPTSGELTKQFNFFDETVRLHLHILVLLFGTLTISVTASYIDDSYSDYSEEIISNSGCNPLQNCLAPNCSCFGVVPLQGNTKRLPQFVVLTFDDAVTTLNIKTYRQLLDGRKNSNGCPATASFFVTHEYNDYEFVNELYKKGHDIAVHSITHESDTEMWKKAPQARWQAEMTGMRQILSKFGLIPSSEIQGQRVPFLQSAGDDTFATLKDYGFTYDSSMPSRAFMDPPLWPYTLDFGYLQDCQIPPCPASTYPGLWLFPMVQWKQTSKVGNTVMEFHCSMLDACTPYPTTEKETYAYMMSNFERHYSSNKAPFPVFLHEAWLRDENRLKGFIAFLDAMRQKEDVFVVSIREVLEYMKNPIDLEEYKSQRKCSTNYRAKAEDCKPVTCNFKKRNILMKSCIPCPKRYPWLGNPEGQILQ</sequence>
<evidence type="ECO:0000259" key="1">
    <source>
        <dbReference type="Pfam" id="PF01522"/>
    </source>
</evidence>
<name>A0A8X6P2B4_NEPPI</name>
<evidence type="ECO:0000313" key="4">
    <source>
        <dbReference type="Proteomes" id="UP000887013"/>
    </source>
</evidence>
<dbReference type="InterPro" id="IPR041426">
    <property type="entry name" value="Mos1_HTH"/>
</dbReference>
<evidence type="ECO:0000259" key="2">
    <source>
        <dbReference type="Pfam" id="PF17906"/>
    </source>
</evidence>
<gene>
    <name evidence="3" type="primary">AVEN_154875_1</name>
    <name evidence="3" type="ORF">NPIL_488151</name>
</gene>
<feature type="domain" description="NodB homology" evidence="1">
    <location>
        <begin position="167"/>
        <end position="296"/>
    </location>
</feature>
<dbReference type="CDD" id="cd10975">
    <property type="entry name" value="CE4_CDA_like_2"/>
    <property type="match status" value="1"/>
</dbReference>
<dbReference type="GO" id="GO:0016810">
    <property type="term" value="F:hydrolase activity, acting on carbon-nitrogen (but not peptide) bonds"/>
    <property type="evidence" value="ECO:0007669"/>
    <property type="project" value="InterPro"/>
</dbReference>
<reference evidence="3" key="1">
    <citation type="submission" date="2020-08" db="EMBL/GenBank/DDBJ databases">
        <title>Multicomponent nature underlies the extraordinary mechanical properties of spider dragline silk.</title>
        <authorList>
            <person name="Kono N."/>
            <person name="Nakamura H."/>
            <person name="Mori M."/>
            <person name="Yoshida Y."/>
            <person name="Ohtoshi R."/>
            <person name="Malay A.D."/>
            <person name="Moran D.A.P."/>
            <person name="Tomita M."/>
            <person name="Numata K."/>
            <person name="Arakawa K."/>
        </authorList>
    </citation>
    <scope>NUCLEOTIDE SEQUENCE</scope>
</reference>
<dbReference type="Gene3D" id="1.10.10.1450">
    <property type="match status" value="1"/>
</dbReference>
<dbReference type="AlphaFoldDB" id="A0A8X6P2B4"/>
<dbReference type="SUPFAM" id="SSF88713">
    <property type="entry name" value="Glycoside hydrolase/deacetylase"/>
    <property type="match status" value="1"/>
</dbReference>
<dbReference type="InterPro" id="IPR011330">
    <property type="entry name" value="Glyco_hydro/deAcase_b/a-brl"/>
</dbReference>
<protein>
    <submittedName>
        <fullName evidence="3">NodB homology domain-containing protein</fullName>
    </submittedName>
</protein>
<dbReference type="PANTHER" id="PTHR45985">
    <property type="match status" value="1"/>
</dbReference>
<dbReference type="PANTHER" id="PTHR45985:SF8">
    <property type="entry name" value="CHITIN DEACETYLASE-LIKE 9, ISOFORM A"/>
    <property type="match status" value="1"/>
</dbReference>
<comment type="caution">
    <text evidence="3">The sequence shown here is derived from an EMBL/GenBank/DDBJ whole genome shotgun (WGS) entry which is preliminary data.</text>
</comment>
<organism evidence="3 4">
    <name type="scientific">Nephila pilipes</name>
    <name type="common">Giant wood spider</name>
    <name type="synonym">Nephila maculata</name>
    <dbReference type="NCBI Taxonomy" id="299642"/>
    <lineage>
        <taxon>Eukaryota</taxon>
        <taxon>Metazoa</taxon>
        <taxon>Ecdysozoa</taxon>
        <taxon>Arthropoda</taxon>
        <taxon>Chelicerata</taxon>
        <taxon>Arachnida</taxon>
        <taxon>Araneae</taxon>
        <taxon>Araneomorphae</taxon>
        <taxon>Entelegynae</taxon>
        <taxon>Araneoidea</taxon>
        <taxon>Nephilidae</taxon>
        <taxon>Nephila</taxon>
    </lineage>
</organism>
<evidence type="ECO:0000313" key="3">
    <source>
        <dbReference type="EMBL" id="GFT46632.1"/>
    </source>
</evidence>
<dbReference type="Pfam" id="PF17906">
    <property type="entry name" value="HTH_48"/>
    <property type="match status" value="1"/>
</dbReference>
<dbReference type="GO" id="GO:0005975">
    <property type="term" value="P:carbohydrate metabolic process"/>
    <property type="evidence" value="ECO:0007669"/>
    <property type="project" value="InterPro"/>
</dbReference>
<dbReference type="OrthoDB" id="504708at2759"/>
<dbReference type="Pfam" id="PF01522">
    <property type="entry name" value="Polysacc_deac_1"/>
    <property type="match status" value="1"/>
</dbReference>